<evidence type="ECO:0000256" key="3">
    <source>
        <dbReference type="ARBA" id="ARBA00022801"/>
    </source>
</evidence>
<keyword evidence="2" id="KW-0479">Metal-binding</keyword>
<organism evidence="6 7">
    <name type="scientific">Halococcus hamelinensis 100A6</name>
    <dbReference type="NCBI Taxonomy" id="1132509"/>
    <lineage>
        <taxon>Archaea</taxon>
        <taxon>Methanobacteriati</taxon>
        <taxon>Methanobacteriota</taxon>
        <taxon>Stenosarchaea group</taxon>
        <taxon>Halobacteria</taxon>
        <taxon>Halobacteriales</taxon>
        <taxon>Halococcaceae</taxon>
        <taxon>Halococcus</taxon>
    </lineage>
</organism>
<dbReference type="InterPro" id="IPR024607">
    <property type="entry name" value="Sulfatase_CS"/>
</dbReference>
<dbReference type="Pfam" id="PF00884">
    <property type="entry name" value="Sulfatase"/>
    <property type="match status" value="1"/>
</dbReference>
<evidence type="ECO:0000259" key="5">
    <source>
        <dbReference type="Pfam" id="PF00884"/>
    </source>
</evidence>
<proteinExistence type="inferred from homology"/>
<dbReference type="SUPFAM" id="SSF53649">
    <property type="entry name" value="Alkaline phosphatase-like"/>
    <property type="match status" value="1"/>
</dbReference>
<evidence type="ECO:0000313" key="6">
    <source>
        <dbReference type="EMBL" id="EMA37187.1"/>
    </source>
</evidence>
<feature type="region of interest" description="Disordered" evidence="4">
    <location>
        <begin position="40"/>
        <end position="62"/>
    </location>
</feature>
<keyword evidence="7" id="KW-1185">Reference proteome</keyword>
<dbReference type="Proteomes" id="UP000011566">
    <property type="component" value="Unassembled WGS sequence"/>
</dbReference>
<dbReference type="Gene3D" id="3.40.720.10">
    <property type="entry name" value="Alkaline Phosphatase, subunit A"/>
    <property type="match status" value="1"/>
</dbReference>
<comment type="similarity">
    <text evidence="1">Belongs to the sulfatase family.</text>
</comment>
<dbReference type="InterPro" id="IPR000917">
    <property type="entry name" value="Sulfatase_N"/>
</dbReference>
<sequence length="461" mass="51991">MPEAFSEAGYATSLVGKMHFGGNRQFCGFEDRPYGDLTGEVGHQPDPIRPIEENRGLGRPPFRTRTADAGVTEIPESQLQERTVLTESLSWVREQAHANSDQPWFLCASFSRPHFPLTVPKRFLDRYWPEGVTEPKVGREGDTMNHPVVEHLVEYLRIDDIPEEESQKARAAYLACIDFVDEVIGDFLSLMDQGGFLEDTIVVYASDHGELAGEHGLWWKSTWHEASARVPLMIQTPDHRSGEREAARLETPVGLVDLFPTLCGLCDIDTLGEIDGVDLSEAVREGTEPDHGPVVCDMLNERWGKGTQYRMVRDGHYKYIRFRGDFQDLLFDLKTDPLEQVNVALKPSGDDAVALGQLRTYVEETLDFEKVDKKRHTDQRRAAENHVLTADGHTDIDTSEFRSDLMKLNIPDTTDGNLYHLPDGRIVDGGLTIYKPKEIIENPADAYDDWPGNDIQPDDDI</sequence>
<dbReference type="PANTHER" id="PTHR45953">
    <property type="entry name" value="IDURONATE 2-SULFATASE"/>
    <property type="match status" value="1"/>
</dbReference>
<dbReference type="GO" id="GO:0046872">
    <property type="term" value="F:metal ion binding"/>
    <property type="evidence" value="ECO:0007669"/>
    <property type="project" value="UniProtKB-KW"/>
</dbReference>
<dbReference type="GO" id="GO:0005737">
    <property type="term" value="C:cytoplasm"/>
    <property type="evidence" value="ECO:0007669"/>
    <property type="project" value="TreeGrafter"/>
</dbReference>
<dbReference type="PATRIC" id="fig|1132509.6.peg.3070"/>
<dbReference type="AlphaFoldDB" id="M0LUE0"/>
<keyword evidence="3" id="KW-0378">Hydrolase</keyword>
<evidence type="ECO:0000256" key="2">
    <source>
        <dbReference type="ARBA" id="ARBA00022723"/>
    </source>
</evidence>
<dbReference type="eggNOG" id="arCOG02785">
    <property type="taxonomic scope" value="Archaea"/>
</dbReference>
<evidence type="ECO:0000313" key="7">
    <source>
        <dbReference type="Proteomes" id="UP000011566"/>
    </source>
</evidence>
<gene>
    <name evidence="6" type="ORF">C447_13257</name>
</gene>
<name>M0LUE0_9EURY</name>
<dbReference type="PROSITE" id="PS00149">
    <property type="entry name" value="SULFATASE_2"/>
    <property type="match status" value="1"/>
</dbReference>
<dbReference type="GO" id="GO:0008484">
    <property type="term" value="F:sulfuric ester hydrolase activity"/>
    <property type="evidence" value="ECO:0007669"/>
    <property type="project" value="TreeGrafter"/>
</dbReference>
<dbReference type="PANTHER" id="PTHR45953:SF1">
    <property type="entry name" value="IDURONATE 2-SULFATASE"/>
    <property type="match status" value="1"/>
</dbReference>
<dbReference type="InterPro" id="IPR017850">
    <property type="entry name" value="Alkaline_phosphatase_core_sf"/>
</dbReference>
<accession>M0LUE0</accession>
<feature type="domain" description="Sulfatase N-terminal" evidence="5">
    <location>
        <begin position="1"/>
        <end position="267"/>
    </location>
</feature>
<comment type="caution">
    <text evidence="6">The sequence shown here is derived from an EMBL/GenBank/DDBJ whole genome shotgun (WGS) entry which is preliminary data.</text>
</comment>
<reference evidence="6 7" key="1">
    <citation type="journal article" date="2014" name="PLoS Genet.">
        <title>Phylogenetically driven sequencing of extremely halophilic archaea reveals strategies for static and dynamic osmo-response.</title>
        <authorList>
            <person name="Becker E.A."/>
            <person name="Seitzer P.M."/>
            <person name="Tritt A."/>
            <person name="Larsen D."/>
            <person name="Krusor M."/>
            <person name="Yao A.I."/>
            <person name="Wu D."/>
            <person name="Madern D."/>
            <person name="Eisen J.A."/>
            <person name="Darling A.E."/>
            <person name="Facciotti M.T."/>
        </authorList>
    </citation>
    <scope>NUCLEOTIDE SEQUENCE [LARGE SCALE GENOMIC DNA]</scope>
    <source>
        <strain evidence="6 7">100A6</strain>
    </source>
</reference>
<evidence type="ECO:0000256" key="1">
    <source>
        <dbReference type="ARBA" id="ARBA00008779"/>
    </source>
</evidence>
<protein>
    <submittedName>
        <fullName evidence="6">Choline-sulfatase</fullName>
    </submittedName>
</protein>
<evidence type="ECO:0000256" key="4">
    <source>
        <dbReference type="SAM" id="MobiDB-lite"/>
    </source>
</evidence>
<dbReference type="EMBL" id="AOMB01000036">
    <property type="protein sequence ID" value="EMA37187.1"/>
    <property type="molecule type" value="Genomic_DNA"/>
</dbReference>